<dbReference type="InterPro" id="IPR006222">
    <property type="entry name" value="GCVT_N"/>
</dbReference>
<gene>
    <name evidence="10" type="primary">gcvT</name>
    <name evidence="10" type="ORF">HMPREF0063_11104</name>
</gene>
<dbReference type="Pfam" id="PF01571">
    <property type="entry name" value="GCV_T"/>
    <property type="match status" value="1"/>
</dbReference>
<comment type="catalytic activity">
    <reaction evidence="6">
        <text>N(6)-[(R)-S(8)-aminomethyldihydrolipoyl]-L-lysyl-[protein] + (6S)-5,6,7,8-tetrahydrofolate = N(6)-[(R)-dihydrolipoyl]-L-lysyl-[protein] + (6R)-5,10-methylene-5,6,7,8-tetrahydrofolate + NH4(+)</text>
        <dbReference type="Rhea" id="RHEA:16945"/>
        <dbReference type="Rhea" id="RHEA-COMP:10475"/>
        <dbReference type="Rhea" id="RHEA-COMP:10492"/>
        <dbReference type="ChEBI" id="CHEBI:15636"/>
        <dbReference type="ChEBI" id="CHEBI:28938"/>
        <dbReference type="ChEBI" id="CHEBI:57453"/>
        <dbReference type="ChEBI" id="CHEBI:83100"/>
        <dbReference type="ChEBI" id="CHEBI:83143"/>
        <dbReference type="EC" id="2.1.2.10"/>
    </reaction>
</comment>
<dbReference type="GO" id="GO:0006546">
    <property type="term" value="P:glycine catabolic process"/>
    <property type="evidence" value="ECO:0007669"/>
    <property type="project" value="InterPro"/>
</dbReference>
<dbReference type="NCBIfam" id="NF001567">
    <property type="entry name" value="PRK00389.1"/>
    <property type="match status" value="1"/>
</dbReference>
<comment type="similarity">
    <text evidence="1">Belongs to the GcvT family.</text>
</comment>
<keyword evidence="3" id="KW-0032">Aminotransferase</keyword>
<dbReference type="InterPro" id="IPR027266">
    <property type="entry name" value="TrmE/GcvT-like"/>
</dbReference>
<dbReference type="Pfam" id="PF08669">
    <property type="entry name" value="GCV_T_C"/>
    <property type="match status" value="1"/>
</dbReference>
<dbReference type="PANTHER" id="PTHR43757">
    <property type="entry name" value="AMINOMETHYLTRANSFERASE"/>
    <property type="match status" value="1"/>
</dbReference>
<evidence type="ECO:0000313" key="11">
    <source>
        <dbReference type="Proteomes" id="UP000003111"/>
    </source>
</evidence>
<feature type="binding site" evidence="7">
    <location>
        <position position="255"/>
    </location>
    <ligand>
        <name>substrate</name>
    </ligand>
</feature>
<dbReference type="PIRSF" id="PIRSF006487">
    <property type="entry name" value="GcvT"/>
    <property type="match status" value="1"/>
</dbReference>
<dbReference type="GO" id="GO:0008483">
    <property type="term" value="F:transaminase activity"/>
    <property type="evidence" value="ECO:0007669"/>
    <property type="project" value="UniProtKB-KW"/>
</dbReference>
<evidence type="ECO:0000313" key="10">
    <source>
        <dbReference type="EMBL" id="EFQ83442.1"/>
    </source>
</evidence>
<sequence>MPSTSTSALAVSGLAVLRVTGGRGVVDPARGARCADVDEAVGMSATVVAAARLTRMDLLHSPLHDRHVALGAKFAEFGGWSMPLDYSGPGGDGGVLAEHAAVRGGVGLFDVSHLGKAVVRGTGAADFVNECLTNDLGRIGPGQAQYTLCCADDGGTVDDLIAYLRSPFEVFLIPNAANTAEVVARLRAEAPEGVEVVDQHRDFAVLAVQGTLSDEVVSALGLPTDHAYMSFADARIAGHDVTVCRTGYTGERGYELVVPTDAAVDVWDAVLAAGRPHGIRACGLGARDTLRTEMGYPLHGHELSAEISPVMARAGWAVGWSKPRFWGREALQRQREEKTVRTLRGLLAQGRGIPRPGMVVRNGDGAVVGEVTSGTFSPTLRQGVALALLEPGVEVGASVGVEVRTRQEPFTVVAPPFVESSTKES</sequence>
<evidence type="ECO:0000256" key="2">
    <source>
        <dbReference type="ARBA" id="ARBA00012616"/>
    </source>
</evidence>
<dbReference type="eggNOG" id="COG0404">
    <property type="taxonomic scope" value="Bacteria"/>
</dbReference>
<feature type="domain" description="Aminomethyltransferase C-terminal" evidence="9">
    <location>
        <begin position="341"/>
        <end position="418"/>
    </location>
</feature>
<dbReference type="InterPro" id="IPR006223">
    <property type="entry name" value="GcvT"/>
</dbReference>
<dbReference type="GO" id="GO:0032259">
    <property type="term" value="P:methylation"/>
    <property type="evidence" value="ECO:0007669"/>
    <property type="project" value="UniProtKB-KW"/>
</dbReference>
<evidence type="ECO:0000256" key="4">
    <source>
        <dbReference type="ARBA" id="ARBA00022679"/>
    </source>
</evidence>
<organism evidence="10 11">
    <name type="scientific">Aeromicrobium marinum DSM 15272</name>
    <dbReference type="NCBI Taxonomy" id="585531"/>
    <lineage>
        <taxon>Bacteria</taxon>
        <taxon>Bacillati</taxon>
        <taxon>Actinomycetota</taxon>
        <taxon>Actinomycetes</taxon>
        <taxon>Propionibacteriales</taxon>
        <taxon>Nocardioidaceae</taxon>
        <taxon>Aeromicrobium</taxon>
    </lineage>
</organism>
<evidence type="ECO:0000256" key="1">
    <source>
        <dbReference type="ARBA" id="ARBA00008609"/>
    </source>
</evidence>
<evidence type="ECO:0000259" key="8">
    <source>
        <dbReference type="Pfam" id="PF01571"/>
    </source>
</evidence>
<comment type="caution">
    <text evidence="10">The sequence shown here is derived from an EMBL/GenBank/DDBJ whole genome shotgun (WGS) entry which is preliminary data.</text>
</comment>
<dbReference type="InterPro" id="IPR028896">
    <property type="entry name" value="GcvT/YgfZ/DmdA"/>
</dbReference>
<protein>
    <recommendedName>
        <fullName evidence="2">aminomethyltransferase</fullName>
        <ecNumber evidence="2">2.1.2.10</ecNumber>
    </recommendedName>
    <alternativeName>
        <fullName evidence="5">Glycine cleavage system T protein</fullName>
    </alternativeName>
</protein>
<dbReference type="GO" id="GO:0005960">
    <property type="term" value="C:glycine cleavage complex"/>
    <property type="evidence" value="ECO:0007669"/>
    <property type="project" value="InterPro"/>
</dbReference>
<dbReference type="AlphaFoldDB" id="E2SAP6"/>
<evidence type="ECO:0000259" key="9">
    <source>
        <dbReference type="Pfam" id="PF08669"/>
    </source>
</evidence>
<reference evidence="10" key="1">
    <citation type="submission" date="2010-08" db="EMBL/GenBank/DDBJ databases">
        <authorList>
            <person name="Muzny D."/>
            <person name="Qin X."/>
            <person name="Buhay C."/>
            <person name="Dugan-Rocha S."/>
            <person name="Ding Y."/>
            <person name="Chen G."/>
            <person name="Hawes A."/>
            <person name="Holder M."/>
            <person name="Jhangiani S."/>
            <person name="Johnson A."/>
            <person name="Khan Z."/>
            <person name="Li Z."/>
            <person name="Liu W."/>
            <person name="Liu X."/>
            <person name="Perez L."/>
            <person name="Shen H."/>
            <person name="Wang Q."/>
            <person name="Watt J."/>
            <person name="Xi L."/>
            <person name="Xin Y."/>
            <person name="Zhou J."/>
            <person name="Deng J."/>
            <person name="Jiang H."/>
            <person name="Liu Y."/>
            <person name="Qu J."/>
            <person name="Song X.-Z."/>
            <person name="Zhang L."/>
            <person name="Villasana D."/>
            <person name="Johnson A."/>
            <person name="Liu J."/>
            <person name="Liyanage D."/>
            <person name="Lorensuhewa L."/>
            <person name="Robinson T."/>
            <person name="Song A."/>
            <person name="Song B.-B."/>
            <person name="Dinh H."/>
            <person name="Thornton R."/>
            <person name="Coyle M."/>
            <person name="Francisco L."/>
            <person name="Jackson L."/>
            <person name="Javaid M."/>
            <person name="Korchina V."/>
            <person name="Kovar C."/>
            <person name="Mata R."/>
            <person name="Mathew T."/>
            <person name="Ngo R."/>
            <person name="Nguyen L."/>
            <person name="Nguyen N."/>
            <person name="Okwuonu G."/>
            <person name="Ongeri F."/>
            <person name="Pham C."/>
            <person name="Simmons D."/>
            <person name="Wilczek-Boney K."/>
            <person name="Hale W."/>
            <person name="Jakkamsetti A."/>
            <person name="Pham P."/>
            <person name="Ruth R."/>
            <person name="San Lucas F."/>
            <person name="Warren J."/>
            <person name="Zhang J."/>
            <person name="Zhao Z."/>
            <person name="Zhou C."/>
            <person name="Zhu D."/>
            <person name="Lee S."/>
            <person name="Bess C."/>
            <person name="Blankenburg K."/>
            <person name="Forbes L."/>
            <person name="Fu Q."/>
            <person name="Gubbala S."/>
            <person name="Hirani K."/>
            <person name="Jayaseelan J.C."/>
            <person name="Lara F."/>
            <person name="Munidasa M."/>
            <person name="Palculict T."/>
            <person name="Patil S."/>
            <person name="Pu L.-L."/>
            <person name="Saada N."/>
            <person name="Tang L."/>
            <person name="Weissenberger G."/>
            <person name="Zhu Y."/>
            <person name="Hemphill L."/>
            <person name="Shang Y."/>
            <person name="Youmans B."/>
            <person name="Ayvaz T."/>
            <person name="Ross M."/>
            <person name="Santibanez J."/>
            <person name="Aqrawi P."/>
            <person name="Gross S."/>
            <person name="Joshi V."/>
            <person name="Fowler G."/>
            <person name="Nazareth L."/>
            <person name="Reid J."/>
            <person name="Worley K."/>
            <person name="Petrosino J."/>
            <person name="Highlander S."/>
            <person name="Gibbs R."/>
        </authorList>
    </citation>
    <scope>NUCLEOTIDE SEQUENCE [LARGE SCALE GENOMIC DNA]</scope>
    <source>
        <strain evidence="10">DSM 15272</strain>
    </source>
</reference>
<evidence type="ECO:0000256" key="5">
    <source>
        <dbReference type="ARBA" id="ARBA00031395"/>
    </source>
</evidence>
<dbReference type="EMBL" id="ACLF03000004">
    <property type="protein sequence ID" value="EFQ83442.1"/>
    <property type="molecule type" value="Genomic_DNA"/>
</dbReference>
<dbReference type="GO" id="GO:0008168">
    <property type="term" value="F:methyltransferase activity"/>
    <property type="evidence" value="ECO:0007669"/>
    <property type="project" value="UniProtKB-KW"/>
</dbReference>
<dbReference type="Proteomes" id="UP000003111">
    <property type="component" value="Unassembled WGS sequence"/>
</dbReference>
<evidence type="ECO:0000256" key="7">
    <source>
        <dbReference type="PIRSR" id="PIRSR006487-1"/>
    </source>
</evidence>
<dbReference type="HOGENOM" id="CLU_007884_10_2_11"/>
<evidence type="ECO:0000256" key="3">
    <source>
        <dbReference type="ARBA" id="ARBA00022576"/>
    </source>
</evidence>
<name>E2SAP6_9ACTN</name>
<proteinExistence type="inferred from homology"/>
<feature type="domain" description="GCVT N-terminal" evidence="8">
    <location>
        <begin position="63"/>
        <end position="322"/>
    </location>
</feature>
<dbReference type="GO" id="GO:0004047">
    <property type="term" value="F:aminomethyltransferase activity"/>
    <property type="evidence" value="ECO:0007669"/>
    <property type="project" value="UniProtKB-EC"/>
</dbReference>
<keyword evidence="11" id="KW-1185">Reference proteome</keyword>
<dbReference type="InterPro" id="IPR029043">
    <property type="entry name" value="GcvT/YgfZ_C"/>
</dbReference>
<accession>E2SAP6</accession>
<evidence type="ECO:0000256" key="6">
    <source>
        <dbReference type="ARBA" id="ARBA00047665"/>
    </source>
</evidence>
<dbReference type="SUPFAM" id="SSF101790">
    <property type="entry name" value="Aminomethyltransferase beta-barrel domain"/>
    <property type="match status" value="1"/>
</dbReference>
<dbReference type="InterPro" id="IPR013977">
    <property type="entry name" value="GcvT_C"/>
</dbReference>
<dbReference type="PANTHER" id="PTHR43757:SF2">
    <property type="entry name" value="AMINOMETHYLTRANSFERASE, MITOCHONDRIAL"/>
    <property type="match status" value="1"/>
</dbReference>
<keyword evidence="4 10" id="KW-0808">Transferase</keyword>
<dbReference type="NCBIfam" id="TIGR00528">
    <property type="entry name" value="gcvT"/>
    <property type="match status" value="1"/>
</dbReference>
<dbReference type="GO" id="GO:0005829">
    <property type="term" value="C:cytosol"/>
    <property type="evidence" value="ECO:0007669"/>
    <property type="project" value="TreeGrafter"/>
</dbReference>
<dbReference type="SUPFAM" id="SSF103025">
    <property type="entry name" value="Folate-binding domain"/>
    <property type="match status" value="1"/>
</dbReference>
<dbReference type="EC" id="2.1.2.10" evidence="2"/>
<dbReference type="Gene3D" id="3.30.1360.120">
    <property type="entry name" value="Probable tRNA modification gtpase trme, domain 1"/>
    <property type="match status" value="1"/>
</dbReference>
<dbReference type="STRING" id="585531.HMPREF0063_11104"/>